<evidence type="ECO:0000313" key="2">
    <source>
        <dbReference type="EMBL" id="CEP18601.1"/>
    </source>
</evidence>
<dbReference type="Gene3D" id="3.10.10.10">
    <property type="entry name" value="HIV Type 1 Reverse Transcriptase, subunit A, domain 1"/>
    <property type="match status" value="1"/>
</dbReference>
<reference evidence="2 3" key="1">
    <citation type="submission" date="2014-09" db="EMBL/GenBank/DDBJ databases">
        <authorList>
            <person name="Ellenberger Sabrina"/>
        </authorList>
    </citation>
    <scope>NUCLEOTIDE SEQUENCE [LARGE SCALE GENOMIC DNA]</scope>
    <source>
        <strain evidence="2 3">CBS 412.66</strain>
    </source>
</reference>
<evidence type="ECO:0000256" key="1">
    <source>
        <dbReference type="SAM" id="MobiDB-lite"/>
    </source>
</evidence>
<name>A0A0B7NJ37_9FUNG</name>
<dbReference type="OrthoDB" id="2286148at2759"/>
<dbReference type="InterPro" id="IPR052055">
    <property type="entry name" value="Hepadnavirus_pol/RT"/>
</dbReference>
<dbReference type="STRING" id="35722.A0A0B7NJ37"/>
<sequence length="325" mass="36233">MFVTPKKKNKFVRPVFNLEQLNQYLVTTHFKMETIREVSLMINPEDYSVSIDLSDAFLHIGLHQIGIATGANSSSSITEIEMDREHQGVGFEFNAATRTSRVCFKYTQNDSDSAIKKALPHTAFNQADTGQALLLDSIGHPQLYYEDPGSHIHSVSGKPVYRASRVLQEPGGGEVGNRLGKASTLGQSQHKGSYLTIFVNASDTGWCCSLGKRQSHGCWTQQEEASQSINWRGLMTANLALESFPGFTELDNTDSDEQHSHSVVHQQKGRHSFATSSETSDQRLDLVSAPQHIQGKHNTIAERESRRIFSKNQWQILPAVFQQLS</sequence>
<accession>A0A0B7NJ37</accession>
<dbReference type="PANTHER" id="PTHR33050:SF7">
    <property type="entry name" value="RIBONUCLEASE H"/>
    <property type="match status" value="1"/>
</dbReference>
<proteinExistence type="predicted"/>
<dbReference type="InterPro" id="IPR043502">
    <property type="entry name" value="DNA/RNA_pol_sf"/>
</dbReference>
<dbReference type="SUPFAM" id="SSF56672">
    <property type="entry name" value="DNA/RNA polymerases"/>
    <property type="match status" value="1"/>
</dbReference>
<feature type="region of interest" description="Disordered" evidence="1">
    <location>
        <begin position="249"/>
        <end position="281"/>
    </location>
</feature>
<keyword evidence="3" id="KW-1185">Reference proteome</keyword>
<dbReference type="Gene3D" id="3.30.70.270">
    <property type="match status" value="1"/>
</dbReference>
<organism evidence="2 3">
    <name type="scientific">Parasitella parasitica</name>
    <dbReference type="NCBI Taxonomy" id="35722"/>
    <lineage>
        <taxon>Eukaryota</taxon>
        <taxon>Fungi</taxon>
        <taxon>Fungi incertae sedis</taxon>
        <taxon>Mucoromycota</taxon>
        <taxon>Mucoromycotina</taxon>
        <taxon>Mucoromycetes</taxon>
        <taxon>Mucorales</taxon>
        <taxon>Mucorineae</taxon>
        <taxon>Mucoraceae</taxon>
        <taxon>Parasitella</taxon>
    </lineage>
</organism>
<dbReference type="AlphaFoldDB" id="A0A0B7NJ37"/>
<evidence type="ECO:0000313" key="3">
    <source>
        <dbReference type="Proteomes" id="UP000054107"/>
    </source>
</evidence>
<dbReference type="EMBL" id="LN733872">
    <property type="protein sequence ID" value="CEP18601.1"/>
    <property type="molecule type" value="Genomic_DNA"/>
</dbReference>
<dbReference type="Proteomes" id="UP000054107">
    <property type="component" value="Unassembled WGS sequence"/>
</dbReference>
<dbReference type="PANTHER" id="PTHR33050">
    <property type="entry name" value="REVERSE TRANSCRIPTASE DOMAIN-CONTAINING PROTEIN"/>
    <property type="match status" value="1"/>
</dbReference>
<dbReference type="InterPro" id="IPR043128">
    <property type="entry name" value="Rev_trsase/Diguanyl_cyclase"/>
</dbReference>
<gene>
    <name evidence="2" type="primary">PARPA_12907.1 scaffold 45652</name>
</gene>
<dbReference type="CDD" id="cd09275">
    <property type="entry name" value="RNase_HI_RT_DIRS1"/>
    <property type="match status" value="1"/>
</dbReference>
<protein>
    <submittedName>
        <fullName evidence="2">Uncharacterized protein</fullName>
    </submittedName>
</protein>